<evidence type="ECO:0000259" key="9">
    <source>
        <dbReference type="PROSITE" id="PS50222"/>
    </source>
</evidence>
<feature type="transmembrane region" description="Helical" evidence="8">
    <location>
        <begin position="270"/>
        <end position="295"/>
    </location>
</feature>
<keyword evidence="11" id="KW-1185">Reference proteome</keyword>
<evidence type="ECO:0000256" key="3">
    <source>
        <dbReference type="ARBA" id="ARBA00022692"/>
    </source>
</evidence>
<dbReference type="GO" id="GO:0005509">
    <property type="term" value="F:calcium ion binding"/>
    <property type="evidence" value="ECO:0007669"/>
    <property type="project" value="InterPro"/>
</dbReference>
<accession>H3GLY0</accession>
<feature type="transmembrane region" description="Helical" evidence="8">
    <location>
        <begin position="635"/>
        <end position="652"/>
    </location>
</feature>
<keyword evidence="3 8" id="KW-0812">Transmembrane</keyword>
<evidence type="ECO:0000313" key="11">
    <source>
        <dbReference type="Proteomes" id="UP000005238"/>
    </source>
</evidence>
<dbReference type="STRING" id="164328.H3GLY0"/>
<feature type="transmembrane region" description="Helical" evidence="8">
    <location>
        <begin position="609"/>
        <end position="629"/>
    </location>
</feature>
<evidence type="ECO:0000256" key="7">
    <source>
        <dbReference type="SAM" id="MobiDB-lite"/>
    </source>
</evidence>
<dbReference type="GO" id="GO:0005886">
    <property type="term" value="C:plasma membrane"/>
    <property type="evidence" value="ECO:0007669"/>
    <property type="project" value="UniProtKB-SubCell"/>
</dbReference>
<dbReference type="PANTHER" id="PTHR30509:SF9">
    <property type="entry name" value="MULTIDRUG RESISTANCE PROTEIN MDTO"/>
    <property type="match status" value="1"/>
</dbReference>
<evidence type="ECO:0000256" key="1">
    <source>
        <dbReference type="ARBA" id="ARBA00004651"/>
    </source>
</evidence>
<feature type="transmembrane region" description="Helical" evidence="8">
    <location>
        <begin position="151"/>
        <end position="170"/>
    </location>
</feature>
<feature type="region of interest" description="Disordered" evidence="7">
    <location>
        <begin position="1508"/>
        <end position="1529"/>
    </location>
</feature>
<feature type="transmembrane region" description="Helical" evidence="8">
    <location>
        <begin position="121"/>
        <end position="139"/>
    </location>
</feature>
<evidence type="ECO:0000256" key="5">
    <source>
        <dbReference type="ARBA" id="ARBA00022989"/>
    </source>
</evidence>
<dbReference type="VEuPathDB" id="FungiDB:KRP23_11657"/>
<dbReference type="InParanoid" id="H3GLY0"/>
<reference evidence="10" key="2">
    <citation type="submission" date="2015-06" db="UniProtKB">
        <authorList>
            <consortium name="EnsemblProtists"/>
        </authorList>
    </citation>
    <scope>IDENTIFICATION</scope>
    <source>
        <strain evidence="10">Pr102</strain>
    </source>
</reference>
<dbReference type="PROSITE" id="PS50222">
    <property type="entry name" value="EF_HAND_2"/>
    <property type="match status" value="2"/>
</dbReference>
<dbReference type="SUPFAM" id="SSF52047">
    <property type="entry name" value="RNI-like"/>
    <property type="match status" value="1"/>
</dbReference>
<feature type="domain" description="EF-hand" evidence="9">
    <location>
        <begin position="876"/>
        <end position="911"/>
    </location>
</feature>
<dbReference type="VEuPathDB" id="FungiDB:KRP22_10989"/>
<protein>
    <recommendedName>
        <fullName evidence="9">EF-hand domain-containing protein</fullName>
    </recommendedName>
</protein>
<dbReference type="VEuPathDB" id="FungiDB:KRP23_11643"/>
<keyword evidence="6 8" id="KW-0472">Membrane</keyword>
<evidence type="ECO:0000256" key="2">
    <source>
        <dbReference type="ARBA" id="ARBA00022475"/>
    </source>
</evidence>
<dbReference type="EMBL" id="DS566021">
    <property type="status" value="NOT_ANNOTATED_CDS"/>
    <property type="molecule type" value="Genomic_DNA"/>
</dbReference>
<keyword evidence="2" id="KW-1003">Cell membrane</keyword>
<name>H3GLY0_PHYRM</name>
<dbReference type="SUPFAM" id="SSF47473">
    <property type="entry name" value="EF-hand"/>
    <property type="match status" value="1"/>
</dbReference>
<dbReference type="HOGENOM" id="CLU_240043_0_0_1"/>
<dbReference type="InterPro" id="IPR018247">
    <property type="entry name" value="EF_Hand_1_Ca_BS"/>
</dbReference>
<feature type="transmembrane region" description="Helical" evidence="8">
    <location>
        <begin position="203"/>
        <end position="222"/>
    </location>
</feature>
<dbReference type="SMART" id="SM00054">
    <property type="entry name" value="EFh"/>
    <property type="match status" value="2"/>
</dbReference>
<dbReference type="Pfam" id="PF13499">
    <property type="entry name" value="EF-hand_7"/>
    <property type="match status" value="1"/>
</dbReference>
<keyword evidence="5 8" id="KW-1133">Transmembrane helix</keyword>
<dbReference type="Proteomes" id="UP000005238">
    <property type="component" value="Unassembled WGS sequence"/>
</dbReference>
<dbReference type="VEuPathDB" id="FungiDB:KRP22_10977"/>
<feature type="transmembrane region" description="Helical" evidence="8">
    <location>
        <begin position="673"/>
        <end position="694"/>
    </location>
</feature>
<organism evidence="10 11">
    <name type="scientific">Phytophthora ramorum</name>
    <name type="common">Sudden oak death agent</name>
    <dbReference type="NCBI Taxonomy" id="164328"/>
    <lineage>
        <taxon>Eukaryota</taxon>
        <taxon>Sar</taxon>
        <taxon>Stramenopiles</taxon>
        <taxon>Oomycota</taxon>
        <taxon>Peronosporomycetes</taxon>
        <taxon>Peronosporales</taxon>
        <taxon>Peronosporaceae</taxon>
        <taxon>Phytophthora</taxon>
    </lineage>
</organism>
<evidence type="ECO:0000313" key="10">
    <source>
        <dbReference type="EnsemblProtists" id="Phyra77447"/>
    </source>
</evidence>
<evidence type="ECO:0000256" key="6">
    <source>
        <dbReference type="ARBA" id="ARBA00023136"/>
    </source>
</evidence>
<feature type="compositionally biased region" description="Polar residues" evidence="7">
    <location>
        <begin position="1519"/>
        <end position="1528"/>
    </location>
</feature>
<dbReference type="PANTHER" id="PTHR30509">
    <property type="entry name" value="P-HYDROXYBENZOIC ACID EFFLUX PUMP SUBUNIT-RELATED"/>
    <property type="match status" value="1"/>
</dbReference>
<dbReference type="PROSITE" id="PS00018">
    <property type="entry name" value="EF_HAND_1"/>
    <property type="match status" value="2"/>
</dbReference>
<sequence>MPESINKRQLNISTGDKEITVVPLNDEGYDEMASPPHVRLRTGTIGSEDFNDKGANLHIDVDKNQKKSTKANMFSSEFRFNAELSLRVACGVIIASFIQTRDPDYDPSMEHDKKWFFFPEWYYLGGLSYCAVAVIFSAGKNVGATLTQVCQAFYGVGMALVYNLLLFSFVDVRTFNESYDGYVLISKKMSFGSNDYYVNSHNFYAVLPWMVIFTVVILLLPLESNTKKFALANNLYFTLTIINPTDPLDSTKLKETNDSYFQTSNILNNLAMYFLVGFVGTLISLLIMFIPYPIFAIAKLRDETKDASGDVLDLLNVIVDSYCFKNKNVDHMNFLKLKLQRKFDAALARHRRMIALLDNVWWEQLFGFHFFFKFNRSVTKGYVRLIGSLIAELRSLNNAMQLEQYDHLHREIYVIQMRSGDLLNEISGEIHASTEQLDLKAMDTLQHQMESTLRHYREAQIRLLQSQKVKIKDVEGNVPLNLFLFSLNSFCSTLIEYQGTHNKKDFHGGRRARSFITSSIKDFFATHRYTRAKILEAARVSVAIVVGIFMAVYLYGFSNTTPAAVAYVMGNHIGGSFSVTVNRVGGVVAGSVVPSVFQFFISQICDPQFLNVFLSDLVLFVWVTLSMYVKFVEGYSSYAGVVSAFIAAGVLLRQTDVCYSNSSDSSSTIAISSYSSLAQTSVGLVLFIVVEMAMCPESATSLLRKNIQQTLKLQQKAFEILFGHHLSSSGQMSEETIEEVRDILQVQIPAQIVEQRALLKEAEAEPQMWRPAFSKQKYESVLDSMDRLLNNNNLLFKLVRWYNYRVKQNLAQTNSVDIRDMGTESARVFDTNGGHSTHSRWQEASNQFLSSVGDTFNTLQMLFGESFLYSDPDQTAIFMQMKEAFRVADKDCSGEIDADEVAVMLEMIFAQSGAVKQDEITKYVADFMEIVDKDCSGKVSFEEFMAALEDGLKLEVEVYHRRKPKATALKQALSSINEDSRVASRASRASCSITSSNGTGMANITGSMFDTNTPKKDGRILSAVSSAQNTPKKKSGYMKRASTVMTSPIRRNHDVLNVEDFTTSDIAAQMKSAYVEWLMEGHRFKRVTMEELLLLNCLVSGAEVYLQEPLHSTVKNDLLAYHWLLVALPKHQRNASSDLLPKIRETLGLLSLVAAVDAAAFCDILRDKCGVEGTFNMSKLRVIFVLDDHTSRSLLWPEAVCKALLAWDGAPPSEDFLLTKEEVESIAEKKMRTSLSKVDIPFCLHFAPRDINSVGLQQYLQSVQRVLHEVMSASSEVEKENVADTADNQERSGDIHGSGSKLWPFVFEALQLNLRDFELNESVARALKELVLLGAKVSCLQLPLKATDFLSEDECPRQPLADCLLAIAGGGPRSQLFSSTFAQEPQDDDGTPWSPVETLVINDVDIDDRRFAALCSALRGATGVKELVLESAFVQDAQRAREVKWKWLAFALFTPSSEKSSVNKLAITEPQLLADDVAAIASIVNAHKPARELLDPLWAEHEAHQRMVLSEDEEDKSSKNQQEWSGSTAAGDDMLRLHKGTVVYLEPLCSQDEWLQASVVLERDADFVIMNASNGETIDTKTSGDEEDWLEILVPGYGKCWVHPDTAHGRYTSATHSEDWSGISELSLVAQVAKSSTDKIFTQLFQLIGHDLVSLSLHTNILREQGLGSILRSCPSLRKLQLNGAQVDDMFAFTHGYDVGYCQIESLSIEHFRVLSDPDLCFALARANV</sequence>
<dbReference type="CDD" id="cd00051">
    <property type="entry name" value="EFh"/>
    <property type="match status" value="1"/>
</dbReference>
<comment type="subcellular location">
    <subcellularLocation>
        <location evidence="1">Cell membrane</location>
        <topology evidence="1">Multi-pass membrane protein</topology>
    </subcellularLocation>
</comment>
<dbReference type="InterPro" id="IPR002048">
    <property type="entry name" value="EF_hand_dom"/>
</dbReference>
<evidence type="ECO:0000256" key="4">
    <source>
        <dbReference type="ARBA" id="ARBA00022837"/>
    </source>
</evidence>
<dbReference type="Gene3D" id="1.10.238.10">
    <property type="entry name" value="EF-hand"/>
    <property type="match status" value="1"/>
</dbReference>
<keyword evidence="4" id="KW-0106">Calcium</keyword>
<dbReference type="eggNOG" id="ENOG502QVQB">
    <property type="taxonomic scope" value="Eukaryota"/>
</dbReference>
<evidence type="ECO:0000256" key="8">
    <source>
        <dbReference type="SAM" id="Phobius"/>
    </source>
</evidence>
<dbReference type="FunFam" id="1.10.238.10:FF:000412">
    <property type="entry name" value="Chromatin accessibility complex protein 1"/>
    <property type="match status" value="1"/>
</dbReference>
<feature type="domain" description="EF-hand" evidence="9">
    <location>
        <begin position="919"/>
        <end position="954"/>
    </location>
</feature>
<reference evidence="11" key="1">
    <citation type="journal article" date="2006" name="Science">
        <title>Phytophthora genome sequences uncover evolutionary origins and mechanisms of pathogenesis.</title>
        <authorList>
            <person name="Tyler B.M."/>
            <person name="Tripathy S."/>
            <person name="Zhang X."/>
            <person name="Dehal P."/>
            <person name="Jiang R.H."/>
            <person name="Aerts A."/>
            <person name="Arredondo F.D."/>
            <person name="Baxter L."/>
            <person name="Bensasson D."/>
            <person name="Beynon J.L."/>
            <person name="Chapman J."/>
            <person name="Damasceno C.M."/>
            <person name="Dorrance A.E."/>
            <person name="Dou D."/>
            <person name="Dickerman A.W."/>
            <person name="Dubchak I.L."/>
            <person name="Garbelotto M."/>
            <person name="Gijzen M."/>
            <person name="Gordon S.G."/>
            <person name="Govers F."/>
            <person name="Grunwald N.J."/>
            <person name="Huang W."/>
            <person name="Ivors K.L."/>
            <person name="Jones R.W."/>
            <person name="Kamoun S."/>
            <person name="Krampis K."/>
            <person name="Lamour K.H."/>
            <person name="Lee M.K."/>
            <person name="McDonald W.H."/>
            <person name="Medina M."/>
            <person name="Meijer H.J."/>
            <person name="Nordberg E.K."/>
            <person name="Maclean D.J."/>
            <person name="Ospina-Giraldo M.D."/>
            <person name="Morris P.F."/>
            <person name="Phuntumart V."/>
            <person name="Putnam N.H."/>
            <person name="Rash S."/>
            <person name="Rose J.K."/>
            <person name="Sakihama Y."/>
            <person name="Salamov A.A."/>
            <person name="Savidor A."/>
            <person name="Scheuring C.F."/>
            <person name="Smith B.M."/>
            <person name="Sobral B.W."/>
            <person name="Terry A."/>
            <person name="Torto-Alalibo T.A."/>
            <person name="Win J."/>
            <person name="Xu Z."/>
            <person name="Zhang H."/>
            <person name="Grigoriev I.V."/>
            <person name="Rokhsar D.S."/>
            <person name="Boore J.L."/>
        </authorList>
    </citation>
    <scope>NUCLEOTIDE SEQUENCE [LARGE SCALE GENOMIC DNA]</scope>
    <source>
        <strain evidence="11">Pr102</strain>
    </source>
</reference>
<proteinExistence type="predicted"/>
<feature type="transmembrane region" description="Helical" evidence="8">
    <location>
        <begin position="577"/>
        <end position="597"/>
    </location>
</feature>
<dbReference type="EnsemblProtists" id="Phyra77447">
    <property type="protein sequence ID" value="Phyra77447"/>
    <property type="gene ID" value="Phyra77447"/>
</dbReference>
<dbReference type="InterPro" id="IPR011992">
    <property type="entry name" value="EF-hand-dom_pair"/>
</dbReference>
<feature type="transmembrane region" description="Helical" evidence="8">
    <location>
        <begin position="537"/>
        <end position="557"/>
    </location>
</feature>